<dbReference type="SUPFAM" id="SSF142019">
    <property type="entry name" value="Nqo1 FMN-binding domain-like"/>
    <property type="match status" value="1"/>
</dbReference>
<dbReference type="InterPro" id="IPR019554">
    <property type="entry name" value="Soluble_ligand-bd"/>
</dbReference>
<evidence type="ECO:0000256" key="2">
    <source>
        <dbReference type="ARBA" id="ARBA00022485"/>
    </source>
</evidence>
<feature type="non-terminal residue" evidence="7">
    <location>
        <position position="1"/>
    </location>
</feature>
<proteinExistence type="inferred from homology"/>
<dbReference type="Pfam" id="PF10589">
    <property type="entry name" value="NADH_4Fe-4S"/>
    <property type="match status" value="1"/>
</dbReference>
<dbReference type="SUPFAM" id="SSF140490">
    <property type="entry name" value="Nqo1C-terminal domain-like"/>
    <property type="match status" value="1"/>
</dbReference>
<feature type="domain" description="NADH-ubiquinone oxidoreductase 51kDa subunit iron-sulphur binding" evidence="6">
    <location>
        <begin position="395"/>
        <end position="440"/>
    </location>
</feature>
<dbReference type="InterPro" id="IPR011538">
    <property type="entry name" value="Nuo51_FMN-bd"/>
</dbReference>
<dbReference type="InterPro" id="IPR001949">
    <property type="entry name" value="NADH-UbQ_OxRdtase_51kDa_CS"/>
</dbReference>
<dbReference type="GO" id="GO:0010181">
    <property type="term" value="F:FMN binding"/>
    <property type="evidence" value="ECO:0007669"/>
    <property type="project" value="InterPro"/>
</dbReference>
<dbReference type="FunFam" id="3.40.50.11540:FF:000001">
    <property type="entry name" value="NADH dehydrogenase [ubiquinone] flavoprotein 1, mitochondrial"/>
    <property type="match status" value="1"/>
</dbReference>
<dbReference type="SUPFAM" id="SSF142984">
    <property type="entry name" value="Nqo1 middle domain-like"/>
    <property type="match status" value="1"/>
</dbReference>
<dbReference type="GO" id="GO:0051539">
    <property type="term" value="F:4 iron, 4 sulfur cluster binding"/>
    <property type="evidence" value="ECO:0007669"/>
    <property type="project" value="UniProtKB-KW"/>
</dbReference>
<name>A0A381VB75_9ZZZZ</name>
<dbReference type="Gene3D" id="3.10.20.600">
    <property type="match status" value="1"/>
</dbReference>
<dbReference type="InterPro" id="IPR037225">
    <property type="entry name" value="Nuo51_FMN-bd_sf"/>
</dbReference>
<dbReference type="PROSITE" id="PS00645">
    <property type="entry name" value="COMPLEX1_51K_2"/>
    <property type="match status" value="1"/>
</dbReference>
<dbReference type="GO" id="GO:0008137">
    <property type="term" value="F:NADH dehydrogenase (ubiquinone) activity"/>
    <property type="evidence" value="ECO:0007669"/>
    <property type="project" value="InterPro"/>
</dbReference>
<reference evidence="7" key="1">
    <citation type="submission" date="2018-05" db="EMBL/GenBank/DDBJ databases">
        <authorList>
            <person name="Lanie J.A."/>
            <person name="Ng W.-L."/>
            <person name="Kazmierczak K.M."/>
            <person name="Andrzejewski T.M."/>
            <person name="Davidsen T.M."/>
            <person name="Wayne K.J."/>
            <person name="Tettelin H."/>
            <person name="Glass J.I."/>
            <person name="Rusch D."/>
            <person name="Podicherti R."/>
            <person name="Tsui H.-C.T."/>
            <person name="Winkler M.E."/>
        </authorList>
    </citation>
    <scope>NUCLEOTIDE SEQUENCE</scope>
</reference>
<keyword evidence="3" id="KW-0479">Metal-binding</keyword>
<sequence length="504" mass="54077">YMEPQVDILTPDGVRLFYGNVQPSEAEDIVDQHVKNGIPLIDRAFAYSGGDGSTTGSLPELDSLPTFSFQKRIATRNFGEIDPHDLLQYISRGGYEAFNRALTEMTPEQIVDEIKASGLRGRGGAAFPAGVKWGFLAPSTAPTKYVLCNCEEGDPGAFNDKGIIENDPHTLIEGLIINGYATRSTHGYVFIRTGHNLPIEAARKAIQDAYDVGLLGKNILGSDFSFEMEVSLTGDSYVAGEETALMEAIEGKRATPRFKPPFPAAAGLWQKPTNINNVKTLAYVPEIVRNGSEWFKNIGTETTSGTAIVCLSGHITYPGMYEIPMGMTIRDVLEKIGGGVSEGERIKVLQAGGPLNGLLGEDAFDTMIDFDAMSAAGASIGSGGIIVGNETTNVVDLLRNLIAFNQFESCGKCFPCRLGNTHMLEILDRMCQNKAKSADLALLERVGLSMKAGSLCGHGQLGFNPIASALKYFGDEIEACLAGELPTPGVFGDGTMILPSRTRP</sequence>
<protein>
    <recommendedName>
        <fullName evidence="6">NADH-ubiquinone oxidoreductase 51kDa subunit iron-sulphur binding domain-containing protein</fullName>
    </recommendedName>
</protein>
<dbReference type="Pfam" id="PF01512">
    <property type="entry name" value="Complex1_51K"/>
    <property type="match status" value="1"/>
</dbReference>
<evidence type="ECO:0000256" key="4">
    <source>
        <dbReference type="ARBA" id="ARBA00023004"/>
    </source>
</evidence>
<dbReference type="SMART" id="SM00928">
    <property type="entry name" value="NADH_4Fe-4S"/>
    <property type="match status" value="1"/>
</dbReference>
<dbReference type="PANTHER" id="PTHR43578:SF3">
    <property type="entry name" value="NADH-QUINONE OXIDOREDUCTASE SUBUNIT F"/>
    <property type="match status" value="1"/>
</dbReference>
<accession>A0A381VB75</accession>
<organism evidence="7">
    <name type="scientific">marine metagenome</name>
    <dbReference type="NCBI Taxonomy" id="408172"/>
    <lineage>
        <taxon>unclassified sequences</taxon>
        <taxon>metagenomes</taxon>
        <taxon>ecological metagenomes</taxon>
    </lineage>
</organism>
<dbReference type="Gene3D" id="1.20.1440.230">
    <property type="entry name" value="NADH-ubiquinone oxidoreductase 51kDa subunit, iron-sulphur binding domain"/>
    <property type="match status" value="1"/>
</dbReference>
<keyword evidence="5" id="KW-0411">Iron-sulfur</keyword>
<dbReference type="PANTHER" id="PTHR43578">
    <property type="entry name" value="NADH-QUINONE OXIDOREDUCTASE SUBUNIT F"/>
    <property type="match status" value="1"/>
</dbReference>
<dbReference type="EMBL" id="UINC01008194">
    <property type="protein sequence ID" value="SVA36927.1"/>
    <property type="molecule type" value="Genomic_DNA"/>
</dbReference>
<evidence type="ECO:0000259" key="6">
    <source>
        <dbReference type="SMART" id="SM00928"/>
    </source>
</evidence>
<dbReference type="AlphaFoldDB" id="A0A381VB75"/>
<evidence type="ECO:0000256" key="3">
    <source>
        <dbReference type="ARBA" id="ARBA00022723"/>
    </source>
</evidence>
<dbReference type="InterPro" id="IPR019575">
    <property type="entry name" value="Nuop51_4Fe4S-bd"/>
</dbReference>
<keyword evidence="2" id="KW-0004">4Fe-4S</keyword>
<evidence type="ECO:0000256" key="1">
    <source>
        <dbReference type="ARBA" id="ARBA00007523"/>
    </source>
</evidence>
<comment type="similarity">
    <text evidence="1">Belongs to the complex I 51 kDa subunit family.</text>
</comment>
<dbReference type="GO" id="GO:0046872">
    <property type="term" value="F:metal ion binding"/>
    <property type="evidence" value="ECO:0007669"/>
    <property type="project" value="UniProtKB-KW"/>
</dbReference>
<dbReference type="InterPro" id="IPR037207">
    <property type="entry name" value="Nuop51_4Fe4S-bd_sf"/>
</dbReference>
<dbReference type="Pfam" id="PF10531">
    <property type="entry name" value="SLBB"/>
    <property type="match status" value="1"/>
</dbReference>
<gene>
    <name evidence="7" type="ORF">METZ01_LOCUS89781</name>
</gene>
<evidence type="ECO:0000256" key="5">
    <source>
        <dbReference type="ARBA" id="ARBA00023014"/>
    </source>
</evidence>
<evidence type="ECO:0000313" key="7">
    <source>
        <dbReference type="EMBL" id="SVA36927.1"/>
    </source>
</evidence>
<keyword evidence="4" id="KW-0408">Iron</keyword>
<dbReference type="Gene3D" id="3.40.50.11540">
    <property type="entry name" value="NADH-ubiquinone oxidoreductase 51kDa subunit"/>
    <property type="match status" value="1"/>
</dbReference>
<dbReference type="Gene3D" id="6.10.250.1450">
    <property type="match status" value="1"/>
</dbReference>